<organism evidence="1 2">
    <name type="scientific">Parnassius apollo</name>
    <name type="common">Apollo butterfly</name>
    <name type="synonym">Papilio apollo</name>
    <dbReference type="NCBI Taxonomy" id="110799"/>
    <lineage>
        <taxon>Eukaryota</taxon>
        <taxon>Metazoa</taxon>
        <taxon>Ecdysozoa</taxon>
        <taxon>Arthropoda</taxon>
        <taxon>Hexapoda</taxon>
        <taxon>Insecta</taxon>
        <taxon>Pterygota</taxon>
        <taxon>Neoptera</taxon>
        <taxon>Endopterygota</taxon>
        <taxon>Lepidoptera</taxon>
        <taxon>Glossata</taxon>
        <taxon>Ditrysia</taxon>
        <taxon>Papilionoidea</taxon>
        <taxon>Papilionidae</taxon>
        <taxon>Parnassiinae</taxon>
        <taxon>Parnassini</taxon>
        <taxon>Parnassius</taxon>
        <taxon>Parnassius</taxon>
    </lineage>
</organism>
<comment type="caution">
    <text evidence="1">The sequence shown here is derived from an EMBL/GenBank/DDBJ whole genome shotgun (WGS) entry which is preliminary data.</text>
</comment>
<dbReference type="EMBL" id="CAJQZP010000196">
    <property type="protein sequence ID" value="CAG4945013.1"/>
    <property type="molecule type" value="Genomic_DNA"/>
</dbReference>
<dbReference type="AlphaFoldDB" id="A0A8S3W7Y7"/>
<name>A0A8S3W7Y7_PARAO</name>
<dbReference type="Proteomes" id="UP000691718">
    <property type="component" value="Unassembled WGS sequence"/>
</dbReference>
<keyword evidence="2" id="KW-1185">Reference proteome</keyword>
<proteinExistence type="predicted"/>
<gene>
    <name evidence="1" type="ORF">PAPOLLO_LOCUS2991</name>
</gene>
<dbReference type="OrthoDB" id="7489968at2759"/>
<protein>
    <submittedName>
        <fullName evidence="1">(apollo) hypothetical protein</fullName>
    </submittedName>
</protein>
<evidence type="ECO:0000313" key="1">
    <source>
        <dbReference type="EMBL" id="CAG4945013.1"/>
    </source>
</evidence>
<sequence>MSSINTYPLYFQSNRQHWLFKLPKPTSQSRQQIAAANVQHKARAAVNAAPAGGTAAGSQHFTPPAVNQVDDVSPDIDEYHQQHWLFKLPKPTSQGRQQIAAANVQHKARAAVNAASAGGTAAGSQHFTPPAVNQVDDVSPDIDDYHKQHWPFKLPKPTSQSRQQIAAANLQHKARAAVNAAPAGGSAAGSQHFTPPAVNQADDVSPDIDEVPFSGQLQYFDNKWVEITSDKTIPSWVKGYQIPFKCTRYCTSDPYVYPKHIPRST</sequence>
<reference evidence="1" key="1">
    <citation type="submission" date="2021-04" db="EMBL/GenBank/DDBJ databases">
        <authorList>
            <person name="Tunstrom K."/>
        </authorList>
    </citation>
    <scope>NUCLEOTIDE SEQUENCE</scope>
</reference>
<accession>A0A8S3W7Y7</accession>
<evidence type="ECO:0000313" key="2">
    <source>
        <dbReference type="Proteomes" id="UP000691718"/>
    </source>
</evidence>